<evidence type="ECO:0000313" key="6">
    <source>
        <dbReference type="Proteomes" id="UP001565368"/>
    </source>
</evidence>
<dbReference type="GeneID" id="95983681"/>
<evidence type="ECO:0000313" key="5">
    <source>
        <dbReference type="EMBL" id="KAL1411673.1"/>
    </source>
</evidence>
<feature type="compositionally biased region" description="Low complexity" evidence="3">
    <location>
        <begin position="886"/>
        <end position="898"/>
    </location>
</feature>
<evidence type="ECO:0000256" key="3">
    <source>
        <dbReference type="SAM" id="MobiDB-lite"/>
    </source>
</evidence>
<feature type="compositionally biased region" description="Low complexity" evidence="3">
    <location>
        <begin position="531"/>
        <end position="543"/>
    </location>
</feature>
<feature type="compositionally biased region" description="Basic and acidic residues" evidence="3">
    <location>
        <begin position="698"/>
        <end position="718"/>
    </location>
</feature>
<dbReference type="Gene3D" id="6.10.140.910">
    <property type="match status" value="1"/>
</dbReference>
<dbReference type="Proteomes" id="UP001565368">
    <property type="component" value="Unassembled WGS sequence"/>
</dbReference>
<feature type="compositionally biased region" description="Basic and acidic residues" evidence="3">
    <location>
        <begin position="639"/>
        <end position="666"/>
    </location>
</feature>
<dbReference type="InterPro" id="IPR040351">
    <property type="entry name" value="RAB3IL/RAB3IP/Sec2"/>
</dbReference>
<evidence type="ECO:0000259" key="4">
    <source>
        <dbReference type="Pfam" id="PF06428"/>
    </source>
</evidence>
<feature type="compositionally biased region" description="Polar residues" evidence="3">
    <location>
        <begin position="899"/>
        <end position="911"/>
    </location>
</feature>
<feature type="coiled-coil region" evidence="2">
    <location>
        <begin position="133"/>
        <end position="288"/>
    </location>
</feature>
<feature type="compositionally biased region" description="Basic and acidic residues" evidence="3">
    <location>
        <begin position="55"/>
        <end position="69"/>
    </location>
</feature>
<feature type="compositionally biased region" description="Basic and acidic residues" evidence="3">
    <location>
        <begin position="868"/>
        <end position="879"/>
    </location>
</feature>
<feature type="compositionally biased region" description="Low complexity" evidence="3">
    <location>
        <begin position="812"/>
        <end position="824"/>
    </location>
</feature>
<dbReference type="InterPro" id="IPR009449">
    <property type="entry name" value="Sec2_N"/>
</dbReference>
<keyword evidence="6" id="KW-1185">Reference proteome</keyword>
<sequence>MTDTTEQDKQHAPDEPTEAKDAGADATAPDASNDDDALAPETAAPSTPPPVTTKEANDEAKPESTPEQKRRSRGASPSKIKRRPVPTALGLEGTSYADGPSIEVSSAATIATLSRAAEVEKNHAPDSPTTSLIAALRSQLEIVSEQALQLNSKLVASISRHADLEDTVYTLEGERREQNERVDELEREKSRWEESMNTGLLVERAQIRDEMQRLAAGLVEEERRRGSAEERRAQVENEVDDLAATLFDQANTMVATERMSRAQAEERLKESEDNLAAAEAAVRDMQLHLQSLSTPAAESPGGEAVAAPRHILSSHPPYAEFTAFVQHMRAARPRKIKSRDLYPAPATANLLTHPFLVRALAEDHEPTLRLDAAPELSWLSRRSVGSAVISGDLLVEPVNAAALGPPEHIKCAMCGSLVFGAAAQGQGARLAQSRFSLKPFFSSPGTHVNSALASSTSVYVFRVATGAEKDAKAYPLCKNGWCLERLRAACALWHFVRTGIVQSLWFSEDVTHSRNPSAANAADIVAAANAPTTPAGGEAAADDGTPRPVDLSRTPPDADKLSLSPAPPALPERPTASAQRKSGWGLGFKWSRNTPPTTPGPETPKESTFAALIATGPDAKAAEALGAPINLGVAEEEQADRKGKGKEKAVEEVEPEKEVEAVKEEKAEVDDGAAEAEKTEDKVEKVDEVEKSDEADDDKDKADDDKDKADDDKDKADETEATTDAPKADNTDDTVLSRSDSHTGSEADTASFTTPHNEPADLPEEAGEKKAESEEPAAKEEASAKEEESDSKEEAAEKPEDKTSDDDKPADDSNSSSPVVTPPKSDSPPPTAPKRSAARGAAPPPLPKRAAARNRNSAALSSPPDTPTEARHADAKADSPVEEPETPTTATATEAPTTGNSAATLVESTSDARVPPPLPPRHPRTPLEGRASSEEMPPPPLPVPRTEKTFVTGDGWEARTWRQVIKLKEDMWRARVGVVDESE</sequence>
<evidence type="ECO:0000256" key="2">
    <source>
        <dbReference type="SAM" id="Coils"/>
    </source>
</evidence>
<keyword evidence="1 2" id="KW-0175">Coiled coil</keyword>
<name>A0ABR3QAF9_9TREE</name>
<feature type="compositionally biased region" description="Basic and acidic residues" evidence="3">
    <location>
        <begin position="1"/>
        <end position="23"/>
    </location>
</feature>
<gene>
    <name evidence="5" type="ORF">Q8F55_002638</name>
</gene>
<organism evidence="5 6">
    <name type="scientific">Vanrija albida</name>
    <dbReference type="NCBI Taxonomy" id="181172"/>
    <lineage>
        <taxon>Eukaryota</taxon>
        <taxon>Fungi</taxon>
        <taxon>Dikarya</taxon>
        <taxon>Basidiomycota</taxon>
        <taxon>Agaricomycotina</taxon>
        <taxon>Tremellomycetes</taxon>
        <taxon>Trichosporonales</taxon>
        <taxon>Trichosporonaceae</taxon>
        <taxon>Vanrija</taxon>
    </lineage>
</organism>
<comment type="caution">
    <text evidence="5">The sequence shown here is derived from an EMBL/GenBank/DDBJ whole genome shotgun (WGS) entry which is preliminary data.</text>
</comment>
<feature type="compositionally biased region" description="Polar residues" evidence="3">
    <location>
        <begin position="746"/>
        <end position="756"/>
    </location>
</feature>
<dbReference type="CDD" id="cd21044">
    <property type="entry name" value="Rab11BD_RAB3IP_like"/>
    <property type="match status" value="1"/>
</dbReference>
<feature type="domain" description="GDP/GTP exchange factor Sec2 N-terminal" evidence="4">
    <location>
        <begin position="162"/>
        <end position="293"/>
    </location>
</feature>
<protein>
    <recommendedName>
        <fullName evidence="4">GDP/GTP exchange factor Sec2 N-terminal domain-containing protein</fullName>
    </recommendedName>
</protein>
<evidence type="ECO:0000256" key="1">
    <source>
        <dbReference type="ARBA" id="ARBA00023054"/>
    </source>
</evidence>
<feature type="compositionally biased region" description="Basic and acidic residues" evidence="3">
    <location>
        <begin position="766"/>
        <end position="811"/>
    </location>
</feature>
<dbReference type="EMBL" id="JBBXJM010000002">
    <property type="protein sequence ID" value="KAL1411673.1"/>
    <property type="molecule type" value="Genomic_DNA"/>
</dbReference>
<feature type="compositionally biased region" description="Low complexity" evidence="3">
    <location>
        <begin position="853"/>
        <end position="862"/>
    </location>
</feature>
<feature type="region of interest" description="Disordered" evidence="3">
    <location>
        <begin position="531"/>
        <end position="605"/>
    </location>
</feature>
<dbReference type="RefSeq" id="XP_069211617.1">
    <property type="nucleotide sequence ID" value="XM_069351231.1"/>
</dbReference>
<reference evidence="5 6" key="1">
    <citation type="submission" date="2023-08" db="EMBL/GenBank/DDBJ databases">
        <title>Annotated Genome Sequence of Vanrija albida AlHP1.</title>
        <authorList>
            <person name="Herzog R."/>
        </authorList>
    </citation>
    <scope>NUCLEOTIDE SEQUENCE [LARGE SCALE GENOMIC DNA]</scope>
    <source>
        <strain evidence="5 6">AlHP1</strain>
    </source>
</reference>
<dbReference type="PANTHER" id="PTHR14430:SF0">
    <property type="entry name" value="SEC2P DOMAIN-CONTAINING PROTEIN"/>
    <property type="match status" value="1"/>
</dbReference>
<feature type="region of interest" description="Disordered" evidence="3">
    <location>
        <begin position="630"/>
        <end position="951"/>
    </location>
</feature>
<dbReference type="SUPFAM" id="SSF144284">
    <property type="entry name" value="Sec2 N-terminal region"/>
    <property type="match status" value="1"/>
</dbReference>
<proteinExistence type="predicted"/>
<dbReference type="Pfam" id="PF06428">
    <property type="entry name" value="Sec2p"/>
    <property type="match status" value="1"/>
</dbReference>
<dbReference type="PANTHER" id="PTHR14430">
    <property type="entry name" value="RABIN3-RELATED"/>
    <property type="match status" value="1"/>
</dbReference>
<feature type="compositionally biased region" description="Basic and acidic residues" evidence="3">
    <location>
        <begin position="675"/>
        <end position="689"/>
    </location>
</feature>
<accession>A0ABR3QAF9</accession>
<feature type="region of interest" description="Disordered" evidence="3">
    <location>
        <begin position="1"/>
        <end position="98"/>
    </location>
</feature>